<dbReference type="OrthoDB" id="302728at2759"/>
<evidence type="ECO:0000313" key="2">
    <source>
        <dbReference type="EMBL" id="PIO22371.1"/>
    </source>
</evidence>
<feature type="transmembrane region" description="Helical" evidence="1">
    <location>
        <begin position="33"/>
        <end position="53"/>
    </location>
</feature>
<reference evidence="3" key="1">
    <citation type="journal article" date="2017" name="Nat. Commun.">
        <title>The North American bullfrog draft genome provides insight into hormonal regulation of long noncoding RNA.</title>
        <authorList>
            <person name="Hammond S.A."/>
            <person name="Warren R.L."/>
            <person name="Vandervalk B.P."/>
            <person name="Kucuk E."/>
            <person name="Khan H."/>
            <person name="Gibb E.A."/>
            <person name="Pandoh P."/>
            <person name="Kirk H."/>
            <person name="Zhao Y."/>
            <person name="Jones M."/>
            <person name="Mungall A.J."/>
            <person name="Coope R."/>
            <person name="Pleasance S."/>
            <person name="Moore R.A."/>
            <person name="Holt R.A."/>
            <person name="Round J.M."/>
            <person name="Ohora S."/>
            <person name="Walle B.V."/>
            <person name="Veldhoen N."/>
            <person name="Helbing C.C."/>
            <person name="Birol I."/>
        </authorList>
    </citation>
    <scope>NUCLEOTIDE SEQUENCE [LARGE SCALE GENOMIC DNA]</scope>
</reference>
<dbReference type="Proteomes" id="UP000228934">
    <property type="component" value="Unassembled WGS sequence"/>
</dbReference>
<keyword evidence="1" id="KW-0812">Transmembrane</keyword>
<keyword evidence="3" id="KW-1185">Reference proteome</keyword>
<evidence type="ECO:0000256" key="1">
    <source>
        <dbReference type="SAM" id="Phobius"/>
    </source>
</evidence>
<keyword evidence="1" id="KW-1133">Transmembrane helix</keyword>
<evidence type="ECO:0000313" key="3">
    <source>
        <dbReference type="Proteomes" id="UP000228934"/>
    </source>
</evidence>
<dbReference type="EMBL" id="KV943817">
    <property type="protein sequence ID" value="PIO22371.1"/>
    <property type="molecule type" value="Genomic_DNA"/>
</dbReference>
<keyword evidence="1" id="KW-0472">Membrane</keyword>
<sequence length="103" mass="11030">MSATGAGYEDGCRDFNLSLSLSLSAGSLLSSEMLAVLMLYLWFGVGIACAAFCSHQLLLISRGPACHQSPGAEASPIRWADNLTSVFGKRWMLAVLVPHVKEK</sequence>
<dbReference type="AlphaFoldDB" id="A0A2G9R511"/>
<accession>A0A2G9R511</accession>
<organism evidence="2 3">
    <name type="scientific">Aquarana catesbeiana</name>
    <name type="common">American bullfrog</name>
    <name type="synonym">Rana catesbeiana</name>
    <dbReference type="NCBI Taxonomy" id="8400"/>
    <lineage>
        <taxon>Eukaryota</taxon>
        <taxon>Metazoa</taxon>
        <taxon>Chordata</taxon>
        <taxon>Craniata</taxon>
        <taxon>Vertebrata</taxon>
        <taxon>Euteleostomi</taxon>
        <taxon>Amphibia</taxon>
        <taxon>Batrachia</taxon>
        <taxon>Anura</taxon>
        <taxon>Neobatrachia</taxon>
        <taxon>Ranoidea</taxon>
        <taxon>Ranidae</taxon>
        <taxon>Aquarana</taxon>
    </lineage>
</organism>
<gene>
    <name evidence="2" type="ORF">AB205_0045890</name>
</gene>
<proteinExistence type="predicted"/>
<name>A0A2G9R511_AQUCT</name>
<protein>
    <submittedName>
        <fullName evidence="2">Uncharacterized protein</fullName>
    </submittedName>
</protein>